<dbReference type="InterPro" id="IPR016177">
    <property type="entry name" value="DNA-bd_dom_sf"/>
</dbReference>
<name>A0AAX4P7D1_9CHLO</name>
<evidence type="ECO:0000256" key="4">
    <source>
        <dbReference type="ARBA" id="ARBA00023163"/>
    </source>
</evidence>
<dbReference type="Proteomes" id="UP001472866">
    <property type="component" value="Chromosome 05"/>
</dbReference>
<feature type="compositionally biased region" description="Polar residues" evidence="6">
    <location>
        <begin position="185"/>
        <end position="194"/>
    </location>
</feature>
<proteinExistence type="predicted"/>
<feature type="region of interest" description="Disordered" evidence="6">
    <location>
        <begin position="76"/>
        <end position="132"/>
    </location>
</feature>
<dbReference type="GO" id="GO:0003700">
    <property type="term" value="F:DNA-binding transcription factor activity"/>
    <property type="evidence" value="ECO:0007669"/>
    <property type="project" value="InterPro"/>
</dbReference>
<accession>A0AAX4P7D1</accession>
<keyword evidence="4" id="KW-0804">Transcription</keyword>
<dbReference type="EMBL" id="CP151505">
    <property type="protein sequence ID" value="WZN62099.1"/>
    <property type="molecule type" value="Genomic_DNA"/>
</dbReference>
<dbReference type="GO" id="GO:0003677">
    <property type="term" value="F:DNA binding"/>
    <property type="evidence" value="ECO:0007669"/>
    <property type="project" value="UniProtKB-KW"/>
</dbReference>
<dbReference type="PROSITE" id="PS51032">
    <property type="entry name" value="AP2_ERF"/>
    <property type="match status" value="2"/>
</dbReference>
<keyword evidence="5" id="KW-0539">Nucleus</keyword>
<dbReference type="GO" id="GO:0005634">
    <property type="term" value="C:nucleus"/>
    <property type="evidence" value="ECO:0007669"/>
    <property type="project" value="UniProtKB-SubCell"/>
</dbReference>
<protein>
    <submittedName>
        <fullName evidence="8">AP2-like ethylene-responsive transcription factor</fullName>
    </submittedName>
</protein>
<feature type="region of interest" description="Disordered" evidence="6">
    <location>
        <begin position="251"/>
        <end position="310"/>
    </location>
</feature>
<feature type="region of interest" description="Disordered" evidence="6">
    <location>
        <begin position="210"/>
        <end position="235"/>
    </location>
</feature>
<keyword evidence="3" id="KW-0238">DNA-binding</keyword>
<dbReference type="InterPro" id="IPR036955">
    <property type="entry name" value="AP2/ERF_dom_sf"/>
</dbReference>
<dbReference type="Pfam" id="PF00847">
    <property type="entry name" value="AP2"/>
    <property type="match status" value="2"/>
</dbReference>
<dbReference type="PANTHER" id="PTHR32467">
    <property type="entry name" value="AP2-LIKE ETHYLENE-RESPONSIVE TRANSCRIPTION FACTOR"/>
    <property type="match status" value="1"/>
</dbReference>
<dbReference type="AlphaFoldDB" id="A0AAX4P7D1"/>
<dbReference type="PRINTS" id="PR00367">
    <property type="entry name" value="ETHRSPELEMNT"/>
</dbReference>
<gene>
    <name evidence="8" type="ORF">HKI87_05g36350</name>
</gene>
<evidence type="ECO:0000259" key="7">
    <source>
        <dbReference type="PROSITE" id="PS51032"/>
    </source>
</evidence>
<evidence type="ECO:0000256" key="1">
    <source>
        <dbReference type="ARBA" id="ARBA00004123"/>
    </source>
</evidence>
<comment type="subcellular location">
    <subcellularLocation>
        <location evidence="1">Nucleus</location>
    </subcellularLocation>
</comment>
<dbReference type="PANTHER" id="PTHR32467:SF90">
    <property type="entry name" value="AP2-LIKE ETHYLENE-RESPONSIVE TRANSCRIPTION FACTOR AIL1"/>
    <property type="match status" value="1"/>
</dbReference>
<dbReference type="InterPro" id="IPR001471">
    <property type="entry name" value="AP2/ERF_dom"/>
</dbReference>
<dbReference type="Gene3D" id="3.30.730.10">
    <property type="entry name" value="AP2/ERF domain"/>
    <property type="match status" value="2"/>
</dbReference>
<keyword evidence="9" id="KW-1185">Reference proteome</keyword>
<evidence type="ECO:0000256" key="6">
    <source>
        <dbReference type="SAM" id="MobiDB-lite"/>
    </source>
</evidence>
<evidence type="ECO:0000313" key="8">
    <source>
        <dbReference type="EMBL" id="WZN62099.1"/>
    </source>
</evidence>
<sequence length="517" mass="55637">MESPAPAAAAAGIAAKAPDANASLFGNGCAEDGELIDMLLMKDDGFDGMLGGRADGEVPAYGEDLNFSDLLDFGGNFGAGEEGADPKPPPPGAGLGDSPNMSSSLQYAPPDFNDTSPLGPQRLGEGSRAGGPRAKLHFREFETPVPASYYRSQSFSVRSSAHASPPQHPGAAEDYLQSSPPRPTRSLSCPESHGSAQDSIFVYDEAAAPNHHHHRHHPYAYYTPHGGPHAPPVRQYGKALYGENLIHKGTVISPDEAKAHKRKKQAQRKPLAAGPHSHGQGSSSQGSKAKKPAGPTRQRSSQYRGVTKHRRSGRWEAHIWVRETGKQVYLGGYELEEHAAEAYDVAALKCKGHKVKTNFETSKYGELLQYMDTITLDELVMAVRRQSQGFARGSSKFRGVTRHPNGRWEARIGMPGSKHIYLGLYNDEAEAAKAYDKALVKLRGPAAATNFAMSEYHEELKEYHKAQQKKILSSVAASAEAKAEEEVVKKEAGAADAQAGKDVSLSKTIVDHATACL</sequence>
<feature type="domain" description="AP2/ERF" evidence="7">
    <location>
        <begin position="302"/>
        <end position="360"/>
    </location>
</feature>
<feature type="region of interest" description="Disordered" evidence="6">
    <location>
        <begin position="158"/>
        <end position="194"/>
    </location>
</feature>
<evidence type="ECO:0000256" key="2">
    <source>
        <dbReference type="ARBA" id="ARBA00023015"/>
    </source>
</evidence>
<organism evidence="8 9">
    <name type="scientific">Chloropicon roscoffensis</name>
    <dbReference type="NCBI Taxonomy" id="1461544"/>
    <lineage>
        <taxon>Eukaryota</taxon>
        <taxon>Viridiplantae</taxon>
        <taxon>Chlorophyta</taxon>
        <taxon>Chloropicophyceae</taxon>
        <taxon>Chloropicales</taxon>
        <taxon>Chloropicaceae</taxon>
        <taxon>Chloropicon</taxon>
    </lineage>
</organism>
<keyword evidence="2" id="KW-0805">Transcription regulation</keyword>
<reference evidence="8 9" key="1">
    <citation type="submission" date="2024-03" db="EMBL/GenBank/DDBJ databases">
        <title>Complete genome sequence of the green alga Chloropicon roscoffensis RCC1871.</title>
        <authorList>
            <person name="Lemieux C."/>
            <person name="Pombert J.-F."/>
            <person name="Otis C."/>
            <person name="Turmel M."/>
        </authorList>
    </citation>
    <scope>NUCLEOTIDE SEQUENCE [LARGE SCALE GENOMIC DNA]</scope>
    <source>
        <strain evidence="8 9">RCC1871</strain>
    </source>
</reference>
<feature type="domain" description="AP2/ERF" evidence="7">
    <location>
        <begin position="396"/>
        <end position="452"/>
    </location>
</feature>
<evidence type="ECO:0000313" key="9">
    <source>
        <dbReference type="Proteomes" id="UP001472866"/>
    </source>
</evidence>
<dbReference type="CDD" id="cd00018">
    <property type="entry name" value="AP2"/>
    <property type="match status" value="2"/>
</dbReference>
<dbReference type="SMART" id="SM00380">
    <property type="entry name" value="AP2"/>
    <property type="match status" value="2"/>
</dbReference>
<dbReference type="SUPFAM" id="SSF54171">
    <property type="entry name" value="DNA-binding domain"/>
    <property type="match status" value="2"/>
</dbReference>
<feature type="compositionally biased region" description="Low complexity" evidence="6">
    <location>
        <begin position="268"/>
        <end position="287"/>
    </location>
</feature>
<evidence type="ECO:0000256" key="5">
    <source>
        <dbReference type="ARBA" id="ARBA00023242"/>
    </source>
</evidence>
<evidence type="ECO:0000256" key="3">
    <source>
        <dbReference type="ARBA" id="ARBA00023125"/>
    </source>
</evidence>